<dbReference type="PANTHER" id="PTHR24121:SF23">
    <property type="entry name" value="NO MECHANORECEPTOR POTENTIAL C, ISOFORM H"/>
    <property type="match status" value="1"/>
</dbReference>
<keyword evidence="1" id="KW-0040">ANK repeat</keyword>
<evidence type="ECO:0000313" key="3">
    <source>
        <dbReference type="Proteomes" id="UP001172101"/>
    </source>
</evidence>
<protein>
    <submittedName>
        <fullName evidence="2">Uncharacterized protein</fullName>
    </submittedName>
</protein>
<evidence type="ECO:0000313" key="2">
    <source>
        <dbReference type="EMBL" id="KAK0709392.1"/>
    </source>
</evidence>
<dbReference type="GeneID" id="85323547"/>
<feature type="repeat" description="ANK" evidence="1">
    <location>
        <begin position="68"/>
        <end position="100"/>
    </location>
</feature>
<dbReference type="PROSITE" id="PS50088">
    <property type="entry name" value="ANK_REPEAT"/>
    <property type="match status" value="1"/>
</dbReference>
<dbReference type="Pfam" id="PF12796">
    <property type="entry name" value="Ank_2"/>
    <property type="match status" value="1"/>
</dbReference>
<dbReference type="PROSITE" id="PS50297">
    <property type="entry name" value="ANK_REP_REGION"/>
    <property type="match status" value="1"/>
</dbReference>
<organism evidence="2 3">
    <name type="scientific">Lasiosphaeria miniovina</name>
    <dbReference type="NCBI Taxonomy" id="1954250"/>
    <lineage>
        <taxon>Eukaryota</taxon>
        <taxon>Fungi</taxon>
        <taxon>Dikarya</taxon>
        <taxon>Ascomycota</taxon>
        <taxon>Pezizomycotina</taxon>
        <taxon>Sordariomycetes</taxon>
        <taxon>Sordariomycetidae</taxon>
        <taxon>Sordariales</taxon>
        <taxon>Lasiosphaeriaceae</taxon>
        <taxon>Lasiosphaeria</taxon>
    </lineage>
</organism>
<gene>
    <name evidence="2" type="ORF">B0T26DRAFT_678818</name>
</gene>
<dbReference type="Proteomes" id="UP001172101">
    <property type="component" value="Unassembled WGS sequence"/>
</dbReference>
<keyword evidence="3" id="KW-1185">Reference proteome</keyword>
<dbReference type="Gene3D" id="1.25.40.20">
    <property type="entry name" value="Ankyrin repeat-containing domain"/>
    <property type="match status" value="1"/>
</dbReference>
<dbReference type="EMBL" id="JAUIRO010000006">
    <property type="protein sequence ID" value="KAK0709392.1"/>
    <property type="molecule type" value="Genomic_DNA"/>
</dbReference>
<comment type="caution">
    <text evidence="2">The sequence shown here is derived from an EMBL/GenBank/DDBJ whole genome shotgun (WGS) entry which is preliminary data.</text>
</comment>
<dbReference type="SUPFAM" id="SSF48403">
    <property type="entry name" value="Ankyrin repeat"/>
    <property type="match status" value="1"/>
</dbReference>
<sequence length="282" mass="30505">MSCDSCYGAAQTQKSPAATATHLCISSWVSTTLRLRMQPAYWWVDSGADVDAAAKPVSIAHAPLCNYEAGTALHRAVGGGKFTAVRALVNLGANADDVGHRSDERSPVYLAAQYHYSDIVDFLLQSLGVDEPATRSNAGVSLPAVALRGEVLPSFNVGMMSSKCSSIRGADISIKYVDQNGHEFPYLYQCAAAGHNEVYIASELVSRGISLMHMQSIQRDSWLRPQETGSTALHAVAAARNCRRDEWKTGEMLDQKDNDSCSALWVAVSMANNPMCQRQSDE</sequence>
<reference evidence="2" key="1">
    <citation type="submission" date="2023-06" db="EMBL/GenBank/DDBJ databases">
        <title>Genome-scale phylogeny and comparative genomics of the fungal order Sordariales.</title>
        <authorList>
            <consortium name="Lawrence Berkeley National Laboratory"/>
            <person name="Hensen N."/>
            <person name="Bonometti L."/>
            <person name="Westerberg I."/>
            <person name="Brannstrom I.O."/>
            <person name="Guillou S."/>
            <person name="Cros-Aarteil S."/>
            <person name="Calhoun S."/>
            <person name="Haridas S."/>
            <person name="Kuo A."/>
            <person name="Mondo S."/>
            <person name="Pangilinan J."/>
            <person name="Riley R."/>
            <person name="LaButti K."/>
            <person name="Andreopoulos B."/>
            <person name="Lipzen A."/>
            <person name="Chen C."/>
            <person name="Yanf M."/>
            <person name="Daum C."/>
            <person name="Ng V."/>
            <person name="Clum A."/>
            <person name="Steindorff A."/>
            <person name="Ohm R."/>
            <person name="Martin F."/>
            <person name="Silar P."/>
            <person name="Natvig D."/>
            <person name="Lalanne C."/>
            <person name="Gautier V."/>
            <person name="Ament-velasquez S.L."/>
            <person name="Kruys A."/>
            <person name="Hutchinson M.I."/>
            <person name="Powell A.J."/>
            <person name="Barry K."/>
            <person name="Miller A.N."/>
            <person name="Grigoriev I.V."/>
            <person name="Debuchy R."/>
            <person name="Gladieux P."/>
            <person name="Thoren M.H."/>
            <person name="Johannesson H."/>
        </authorList>
    </citation>
    <scope>NUCLEOTIDE SEQUENCE</scope>
    <source>
        <strain evidence="2">SMH2392-1A</strain>
    </source>
</reference>
<dbReference type="PANTHER" id="PTHR24121">
    <property type="entry name" value="NO MECHANORECEPTOR POTENTIAL C, ISOFORM D-RELATED"/>
    <property type="match status" value="1"/>
</dbReference>
<proteinExistence type="predicted"/>
<accession>A0AA40A517</accession>
<name>A0AA40A517_9PEZI</name>
<dbReference type="RefSeq" id="XP_060292696.1">
    <property type="nucleotide sequence ID" value="XM_060440277.1"/>
</dbReference>
<dbReference type="InterPro" id="IPR002110">
    <property type="entry name" value="Ankyrin_rpt"/>
</dbReference>
<dbReference type="AlphaFoldDB" id="A0AA40A517"/>
<dbReference type="InterPro" id="IPR036770">
    <property type="entry name" value="Ankyrin_rpt-contain_sf"/>
</dbReference>
<evidence type="ECO:0000256" key="1">
    <source>
        <dbReference type="PROSITE-ProRule" id="PRU00023"/>
    </source>
</evidence>